<dbReference type="InterPro" id="IPR035979">
    <property type="entry name" value="RBD_domain_sf"/>
</dbReference>
<feature type="region of interest" description="Disordered" evidence="2">
    <location>
        <begin position="212"/>
        <end position="262"/>
    </location>
</feature>
<dbReference type="STRING" id="90262.A0A1X2J2M0"/>
<evidence type="ECO:0000259" key="3">
    <source>
        <dbReference type="PROSITE" id="PS50102"/>
    </source>
</evidence>
<dbReference type="Gene3D" id="3.30.70.330">
    <property type="match status" value="1"/>
</dbReference>
<dbReference type="Proteomes" id="UP000193560">
    <property type="component" value="Unassembled WGS sequence"/>
</dbReference>
<feature type="compositionally biased region" description="Basic and acidic residues" evidence="2">
    <location>
        <begin position="121"/>
        <end position="132"/>
    </location>
</feature>
<feature type="region of interest" description="Disordered" evidence="2">
    <location>
        <begin position="1"/>
        <end position="135"/>
    </location>
</feature>
<feature type="compositionally biased region" description="Low complexity" evidence="2">
    <location>
        <begin position="72"/>
        <end position="84"/>
    </location>
</feature>
<dbReference type="EMBL" id="MCGE01000001">
    <property type="protein sequence ID" value="ORZ26066.1"/>
    <property type="molecule type" value="Genomic_DNA"/>
</dbReference>
<sequence length="262" mass="30884">MDDIRDSEMSYPSADVREEQVAGRSRSRSYSRSPSRSRSPSVPRGRGRSFSRSPSRSRSRSPVRRSRRRRSPSFSRSRSRSVSPPRRHSSHRRRASPRRSSRYSRSRSPSRDRRSRRPHQKKDLHGTREAPEPSKILGIFGLNMHTRERDLEDVFGKYGPLDKVTVVYDHRAKRSRGFGFVNFVNQEDATRARDETNGVDLDGRKVRVDFSVTHRAHSPTPGEYMGEKRPEYSRGYDRRRRYSRSRSPPRRRRRSRSRSWSR</sequence>
<dbReference type="InterPro" id="IPR000504">
    <property type="entry name" value="RRM_dom"/>
</dbReference>
<dbReference type="OrthoDB" id="439808at2759"/>
<keyword evidence="1" id="KW-0694">RNA-binding</keyword>
<feature type="compositionally biased region" description="Basic residues" evidence="2">
    <location>
        <begin position="237"/>
        <end position="262"/>
    </location>
</feature>
<dbReference type="InterPro" id="IPR050441">
    <property type="entry name" value="RBM"/>
</dbReference>
<evidence type="ECO:0000256" key="1">
    <source>
        <dbReference type="PROSITE-ProRule" id="PRU00176"/>
    </source>
</evidence>
<dbReference type="PROSITE" id="PS50102">
    <property type="entry name" value="RRM"/>
    <property type="match status" value="1"/>
</dbReference>
<keyword evidence="5" id="KW-1185">Reference proteome</keyword>
<evidence type="ECO:0000313" key="4">
    <source>
        <dbReference type="EMBL" id="ORZ26066.1"/>
    </source>
</evidence>
<dbReference type="GO" id="GO:0003723">
    <property type="term" value="F:RNA binding"/>
    <property type="evidence" value="ECO:0007669"/>
    <property type="project" value="UniProtKB-UniRule"/>
</dbReference>
<evidence type="ECO:0000256" key="2">
    <source>
        <dbReference type="SAM" id="MobiDB-lite"/>
    </source>
</evidence>
<gene>
    <name evidence="4" type="ORF">BCR42DRAFT_401514</name>
</gene>
<dbReference type="SMART" id="SM00360">
    <property type="entry name" value="RRM"/>
    <property type="match status" value="1"/>
</dbReference>
<dbReference type="CDD" id="cd12363">
    <property type="entry name" value="RRM_TRA2"/>
    <property type="match status" value="1"/>
</dbReference>
<reference evidence="4 5" key="1">
    <citation type="submission" date="2016-07" db="EMBL/GenBank/DDBJ databases">
        <title>Pervasive Adenine N6-methylation of Active Genes in Fungi.</title>
        <authorList>
            <consortium name="DOE Joint Genome Institute"/>
            <person name="Mondo S.J."/>
            <person name="Dannebaum R.O."/>
            <person name="Kuo R.C."/>
            <person name="Labutti K."/>
            <person name="Haridas S."/>
            <person name="Kuo A."/>
            <person name="Salamov A."/>
            <person name="Ahrendt S.R."/>
            <person name="Lipzen A."/>
            <person name="Sullivan W."/>
            <person name="Andreopoulos W.B."/>
            <person name="Clum A."/>
            <person name="Lindquist E."/>
            <person name="Daum C."/>
            <person name="Ramamoorthy G.K."/>
            <person name="Gryganskyi A."/>
            <person name="Culley D."/>
            <person name="Magnuson J.K."/>
            <person name="James T.Y."/>
            <person name="O'Malley M.A."/>
            <person name="Stajich J.E."/>
            <person name="Spatafora J.W."/>
            <person name="Visel A."/>
            <person name="Grigoriev I.V."/>
        </authorList>
    </citation>
    <scope>NUCLEOTIDE SEQUENCE [LARGE SCALE GENOMIC DNA]</scope>
    <source>
        <strain evidence="4 5">NRRL 1336</strain>
    </source>
</reference>
<feature type="compositionally biased region" description="Basic residues" evidence="2">
    <location>
        <begin position="85"/>
        <end position="105"/>
    </location>
</feature>
<name>A0A1X2J2M0_9FUNG</name>
<comment type="caution">
    <text evidence="4">The sequence shown here is derived from an EMBL/GenBank/DDBJ whole genome shotgun (WGS) entry which is preliminary data.</text>
</comment>
<dbReference type="AlphaFoldDB" id="A0A1X2J2M0"/>
<organism evidence="4 5">
    <name type="scientific">Absidia repens</name>
    <dbReference type="NCBI Taxonomy" id="90262"/>
    <lineage>
        <taxon>Eukaryota</taxon>
        <taxon>Fungi</taxon>
        <taxon>Fungi incertae sedis</taxon>
        <taxon>Mucoromycota</taxon>
        <taxon>Mucoromycotina</taxon>
        <taxon>Mucoromycetes</taxon>
        <taxon>Mucorales</taxon>
        <taxon>Cunninghamellaceae</taxon>
        <taxon>Absidia</taxon>
    </lineage>
</organism>
<accession>A0A1X2J2M0</accession>
<dbReference type="PANTHER" id="PTHR48034">
    <property type="entry name" value="TRANSFORMER-2 SEX-DETERMINING PROTEIN-RELATED"/>
    <property type="match status" value="1"/>
</dbReference>
<proteinExistence type="predicted"/>
<evidence type="ECO:0000313" key="5">
    <source>
        <dbReference type="Proteomes" id="UP000193560"/>
    </source>
</evidence>
<dbReference type="Pfam" id="PF00076">
    <property type="entry name" value="RRM_1"/>
    <property type="match status" value="1"/>
</dbReference>
<feature type="compositionally biased region" description="Basic residues" evidence="2">
    <location>
        <begin position="45"/>
        <end position="71"/>
    </location>
</feature>
<feature type="compositionally biased region" description="Low complexity" evidence="2">
    <location>
        <begin position="28"/>
        <end position="44"/>
    </location>
</feature>
<protein>
    <recommendedName>
        <fullName evidence="3">RRM domain-containing protein</fullName>
    </recommendedName>
</protein>
<feature type="domain" description="RRM" evidence="3">
    <location>
        <begin position="135"/>
        <end position="213"/>
    </location>
</feature>
<dbReference type="SUPFAM" id="SSF54928">
    <property type="entry name" value="RNA-binding domain, RBD"/>
    <property type="match status" value="1"/>
</dbReference>
<dbReference type="InterPro" id="IPR012677">
    <property type="entry name" value="Nucleotide-bd_a/b_plait_sf"/>
</dbReference>
<feature type="compositionally biased region" description="Basic and acidic residues" evidence="2">
    <location>
        <begin position="225"/>
        <end position="236"/>
    </location>
</feature>